<sequence>MSALTPTLLIIHGAWHVPQSYEKLIVAFEARGYEVHCPRLPSTNQSRPPNADLYTDSKLVRSYASSLVRAGRTVVAIMHSYGGQVGSDALVGLGLESRAAQGLPGGVSHLVYLAAFALSEGISMMDIVKEFNHMDLIPLAFNFAEDDTCVSNDPKTLLVGPSTLDEEEVNRYLSTLVRWNGKGMYLPIKHAAWREIPVAYIHCTADMTVPFEYQKSFVEGMEKNGRPVQSFELATGHCPNLTATEGVVEAVNSFIKRYS</sequence>
<dbReference type="Pfam" id="PF12697">
    <property type="entry name" value="Abhydrolase_6"/>
    <property type="match status" value="1"/>
</dbReference>
<dbReference type="InterPro" id="IPR029058">
    <property type="entry name" value="AB_hydrolase_fold"/>
</dbReference>
<comment type="caution">
    <text evidence="2">The sequence shown here is derived from an EMBL/GenBank/DDBJ whole genome shotgun (WGS) entry which is preliminary data.</text>
</comment>
<reference evidence="2 3" key="1">
    <citation type="submission" date="2018-05" db="EMBL/GenBank/DDBJ databases">
        <title>Genome sequencing and assembly of the regulated plant pathogen Lachnellula willkommii and related sister species for the development of diagnostic species identification markers.</title>
        <authorList>
            <person name="Giroux E."/>
            <person name="Bilodeau G."/>
        </authorList>
    </citation>
    <scope>NUCLEOTIDE SEQUENCE [LARGE SCALE GENOMIC DNA]</scope>
    <source>
        <strain evidence="2 3">CBS 160.35</strain>
    </source>
</reference>
<keyword evidence="3" id="KW-1185">Reference proteome</keyword>
<dbReference type="InterPro" id="IPR052897">
    <property type="entry name" value="Sec-Metab_Biosynth_Hydrolase"/>
</dbReference>
<dbReference type="Proteomes" id="UP000443090">
    <property type="component" value="Unassembled WGS sequence"/>
</dbReference>
<protein>
    <recommendedName>
        <fullName evidence="1">AB hydrolase-1 domain-containing protein</fullName>
    </recommendedName>
</protein>
<dbReference type="Gene3D" id="3.40.50.1820">
    <property type="entry name" value="alpha/beta hydrolase"/>
    <property type="match status" value="1"/>
</dbReference>
<dbReference type="PANTHER" id="PTHR37017">
    <property type="entry name" value="AB HYDROLASE-1 DOMAIN-CONTAINING PROTEIN-RELATED"/>
    <property type="match status" value="1"/>
</dbReference>
<dbReference type="AlphaFoldDB" id="A0A8H8UG83"/>
<feature type="domain" description="AB hydrolase-1" evidence="1">
    <location>
        <begin position="8"/>
        <end position="250"/>
    </location>
</feature>
<evidence type="ECO:0000259" key="1">
    <source>
        <dbReference type="Pfam" id="PF12697"/>
    </source>
</evidence>
<proteinExistence type="predicted"/>
<dbReference type="EMBL" id="QGMI01000314">
    <property type="protein sequence ID" value="TVY42710.1"/>
    <property type="molecule type" value="Genomic_DNA"/>
</dbReference>
<dbReference type="SUPFAM" id="SSF53474">
    <property type="entry name" value="alpha/beta-Hydrolases"/>
    <property type="match status" value="1"/>
</dbReference>
<accession>A0A8H8UG83</accession>
<gene>
    <name evidence="2" type="ORF">LOCC1_G005077</name>
</gene>
<name>A0A8H8UG83_9HELO</name>
<evidence type="ECO:0000313" key="3">
    <source>
        <dbReference type="Proteomes" id="UP000443090"/>
    </source>
</evidence>
<evidence type="ECO:0000313" key="2">
    <source>
        <dbReference type="EMBL" id="TVY42710.1"/>
    </source>
</evidence>
<dbReference type="InterPro" id="IPR000073">
    <property type="entry name" value="AB_hydrolase_1"/>
</dbReference>
<organism evidence="2 3">
    <name type="scientific">Lachnellula occidentalis</name>
    <dbReference type="NCBI Taxonomy" id="215460"/>
    <lineage>
        <taxon>Eukaryota</taxon>
        <taxon>Fungi</taxon>
        <taxon>Dikarya</taxon>
        <taxon>Ascomycota</taxon>
        <taxon>Pezizomycotina</taxon>
        <taxon>Leotiomycetes</taxon>
        <taxon>Helotiales</taxon>
        <taxon>Lachnaceae</taxon>
        <taxon>Lachnellula</taxon>
    </lineage>
</organism>
<dbReference type="PANTHER" id="PTHR37017:SF10">
    <property type="entry name" value="AB HYDROLASE-1 DOMAIN-CONTAINING PROTEIN"/>
    <property type="match status" value="1"/>
</dbReference>
<dbReference type="OrthoDB" id="408373at2759"/>